<accession>A0A662D5M5</accession>
<dbReference type="InterPro" id="IPR054353">
    <property type="entry name" value="IstA-like_C"/>
</dbReference>
<evidence type="ECO:0000313" key="3">
    <source>
        <dbReference type="Proteomes" id="UP000277457"/>
    </source>
</evidence>
<name>A0A662D5M5_UNCAE</name>
<gene>
    <name evidence="2" type="ORF">DRZ78_01900</name>
</gene>
<organism evidence="2 3">
    <name type="scientific">Aerophobetes bacterium</name>
    <dbReference type="NCBI Taxonomy" id="2030807"/>
    <lineage>
        <taxon>Bacteria</taxon>
        <taxon>Candidatus Aerophobota</taxon>
    </lineage>
</organism>
<evidence type="ECO:0000313" key="2">
    <source>
        <dbReference type="EMBL" id="RLE08032.1"/>
    </source>
</evidence>
<dbReference type="Proteomes" id="UP000277457">
    <property type="component" value="Unassembled WGS sequence"/>
</dbReference>
<sequence>MGPLPKERYELKEFWRFKVPPNYHIEIREDNHCYSGPWQYKVKDVSIIYTTSTVEIYHKGIRIALHKREERKGYTTLKEHMPAHHRFYTQRSPQEIITRAKQIGDEARALVKKVFESKGCLDLSYRICLPNN</sequence>
<dbReference type="EMBL" id="QMPY01000050">
    <property type="protein sequence ID" value="RLE08032.1"/>
    <property type="molecule type" value="Genomic_DNA"/>
</dbReference>
<evidence type="ECO:0000259" key="1">
    <source>
        <dbReference type="Pfam" id="PF22483"/>
    </source>
</evidence>
<protein>
    <recommendedName>
        <fullName evidence="1">Transposase for insertion sequence element IS21-like C-terminal domain-containing protein</fullName>
    </recommendedName>
</protein>
<dbReference type="AlphaFoldDB" id="A0A662D5M5"/>
<reference evidence="2 3" key="1">
    <citation type="submission" date="2018-06" db="EMBL/GenBank/DDBJ databases">
        <title>Extensive metabolic versatility and redundancy in microbially diverse, dynamic hydrothermal sediments.</title>
        <authorList>
            <person name="Dombrowski N."/>
            <person name="Teske A."/>
            <person name="Baker B.J."/>
        </authorList>
    </citation>
    <scope>NUCLEOTIDE SEQUENCE [LARGE SCALE GENOMIC DNA]</scope>
    <source>
        <strain evidence="2">B7_G13</strain>
    </source>
</reference>
<proteinExistence type="predicted"/>
<comment type="caution">
    <text evidence="2">The sequence shown here is derived from an EMBL/GenBank/DDBJ whole genome shotgun (WGS) entry which is preliminary data.</text>
</comment>
<dbReference type="Pfam" id="PF22483">
    <property type="entry name" value="Mu-transpos_C_2"/>
    <property type="match status" value="1"/>
</dbReference>
<feature type="domain" description="Transposase for insertion sequence element IS21-like C-terminal" evidence="1">
    <location>
        <begin position="4"/>
        <end position="74"/>
    </location>
</feature>